<keyword evidence="5" id="KW-0325">Glycoprotein</keyword>
<keyword evidence="6" id="KW-0732">Signal</keyword>
<organism evidence="7 8">
    <name type="scientific">Ziziphus jujuba var. spinosa</name>
    <dbReference type="NCBI Taxonomy" id="714518"/>
    <lineage>
        <taxon>Eukaryota</taxon>
        <taxon>Viridiplantae</taxon>
        <taxon>Streptophyta</taxon>
        <taxon>Embryophyta</taxon>
        <taxon>Tracheophyta</taxon>
        <taxon>Spermatophyta</taxon>
        <taxon>Magnoliopsida</taxon>
        <taxon>eudicotyledons</taxon>
        <taxon>Gunneridae</taxon>
        <taxon>Pentapetalae</taxon>
        <taxon>rosids</taxon>
        <taxon>fabids</taxon>
        <taxon>Rosales</taxon>
        <taxon>Rhamnaceae</taxon>
        <taxon>Paliureae</taxon>
        <taxon>Ziziphus</taxon>
    </lineage>
</organism>
<dbReference type="Pfam" id="PF00450">
    <property type="entry name" value="Peptidase_S10"/>
    <property type="match status" value="1"/>
</dbReference>
<evidence type="ECO:0000256" key="6">
    <source>
        <dbReference type="SAM" id="SignalP"/>
    </source>
</evidence>
<dbReference type="PANTHER" id="PTHR11802">
    <property type="entry name" value="SERINE PROTEASE FAMILY S10 SERINE CARBOXYPEPTIDASE"/>
    <property type="match status" value="1"/>
</dbReference>
<dbReference type="SUPFAM" id="SSF53474">
    <property type="entry name" value="alpha/beta-Hydrolases"/>
    <property type="match status" value="1"/>
</dbReference>
<dbReference type="GO" id="GO:0019748">
    <property type="term" value="P:secondary metabolic process"/>
    <property type="evidence" value="ECO:0007669"/>
    <property type="project" value="TreeGrafter"/>
</dbReference>
<evidence type="ECO:0000256" key="4">
    <source>
        <dbReference type="ARBA" id="ARBA00022801"/>
    </source>
</evidence>
<keyword evidence="4" id="KW-0378">Hydrolase</keyword>
<dbReference type="Proteomes" id="UP000813462">
    <property type="component" value="Unassembled WGS sequence"/>
</dbReference>
<gene>
    <name evidence="7" type="ORF">FEM48_Zijuj09G0136300</name>
</gene>
<sequence>MFCSLLIILLVITSHDVTASQSVLVKSLPGFPGDLPFKLETGYVSVGDFDEVQLFYYFIESERNPKDDPLLLWLTGGPGCSAFSGLVYEIGPLSFDPGKSTGNLPNLKLNPYSWTKVASIIFLDAPVGTGFSYASTAEGYNISDTLSAKETFTFLCKWLMSRPKFLQNPLYIGGDSYSGIQVPIIVQIISDYNDDERGPPMNLKGYLLGNPATDIHKDKNTRIPFAHLKSLLSDELYEATKVHCNEEYLHVDPNNALCINDLQVVNECLQNINLAQILEPSCSVEIWKSRQNPTAVAMDSDDLLSWPHRYPEPWCRSYIYLSSYIWANDKTVQNALHVREGTIKEWVRCNKSLSYVYDVPSSLIYHRNLVKKGYRVLIYSGDHDMVIPYLGTHAWIEALNLTLVDDWQPWYSLDDVTITYLFYFFYFFFCSYSTGYKYKKCQLTFATVKGGGHTAPEYKPEECLAMIYRWLAFYPL</sequence>
<evidence type="ECO:0000256" key="3">
    <source>
        <dbReference type="ARBA" id="ARBA00022670"/>
    </source>
</evidence>
<dbReference type="GO" id="GO:0006508">
    <property type="term" value="P:proteolysis"/>
    <property type="evidence" value="ECO:0007669"/>
    <property type="project" value="UniProtKB-KW"/>
</dbReference>
<accession>A0A978UTB5</accession>
<feature type="chain" id="PRO_5037402630" description="Serine carboxypeptidase-like 18" evidence="6">
    <location>
        <begin position="20"/>
        <end position="476"/>
    </location>
</feature>
<dbReference type="PRINTS" id="PR00724">
    <property type="entry name" value="CRBOXYPTASEC"/>
</dbReference>
<keyword evidence="2" id="KW-0121">Carboxypeptidase</keyword>
<keyword evidence="3" id="KW-0645">Protease</keyword>
<name>A0A978UTB5_ZIZJJ</name>
<dbReference type="AlphaFoldDB" id="A0A978UTB5"/>
<evidence type="ECO:0008006" key="9">
    <source>
        <dbReference type="Google" id="ProtNLM"/>
    </source>
</evidence>
<proteinExistence type="inferred from homology"/>
<comment type="similarity">
    <text evidence="1">Belongs to the peptidase S10 family.</text>
</comment>
<dbReference type="Gene3D" id="3.40.50.1820">
    <property type="entry name" value="alpha/beta hydrolase"/>
    <property type="match status" value="1"/>
</dbReference>
<comment type="caution">
    <text evidence="7">The sequence shown here is derived from an EMBL/GenBank/DDBJ whole genome shotgun (WGS) entry which is preliminary data.</text>
</comment>
<evidence type="ECO:0000256" key="5">
    <source>
        <dbReference type="ARBA" id="ARBA00023180"/>
    </source>
</evidence>
<dbReference type="GO" id="GO:0004185">
    <property type="term" value="F:serine-type carboxypeptidase activity"/>
    <property type="evidence" value="ECO:0007669"/>
    <property type="project" value="InterPro"/>
</dbReference>
<dbReference type="InterPro" id="IPR033124">
    <property type="entry name" value="Ser_caboxypep_his_AS"/>
</dbReference>
<evidence type="ECO:0000256" key="1">
    <source>
        <dbReference type="ARBA" id="ARBA00009431"/>
    </source>
</evidence>
<dbReference type="PANTHER" id="PTHR11802:SF224">
    <property type="entry name" value="SERINE CARBOXYPEPTIDASE-LIKE 7 ISOFORM X1"/>
    <property type="match status" value="1"/>
</dbReference>
<dbReference type="InterPro" id="IPR029058">
    <property type="entry name" value="AB_hydrolase_fold"/>
</dbReference>
<dbReference type="InterPro" id="IPR001563">
    <property type="entry name" value="Peptidase_S10"/>
</dbReference>
<dbReference type="GO" id="GO:0016747">
    <property type="term" value="F:acyltransferase activity, transferring groups other than amino-acyl groups"/>
    <property type="evidence" value="ECO:0007669"/>
    <property type="project" value="TreeGrafter"/>
</dbReference>
<evidence type="ECO:0000256" key="2">
    <source>
        <dbReference type="ARBA" id="ARBA00022645"/>
    </source>
</evidence>
<reference evidence="7" key="1">
    <citation type="journal article" date="2021" name="Front. Plant Sci.">
        <title>Chromosome-Scale Genome Assembly for Chinese Sour Jujube and Insights Into Its Genome Evolution and Domestication Signature.</title>
        <authorList>
            <person name="Shen L.-Y."/>
            <person name="Luo H."/>
            <person name="Wang X.-L."/>
            <person name="Wang X.-M."/>
            <person name="Qiu X.-J."/>
            <person name="Liu H."/>
            <person name="Zhou S.-S."/>
            <person name="Jia K.-H."/>
            <person name="Nie S."/>
            <person name="Bao Y.-T."/>
            <person name="Zhang R.-G."/>
            <person name="Yun Q.-Z."/>
            <person name="Chai Y.-H."/>
            <person name="Lu J.-Y."/>
            <person name="Li Y."/>
            <person name="Zhao S.-W."/>
            <person name="Mao J.-F."/>
            <person name="Jia S.-G."/>
            <person name="Mao Y.-M."/>
        </authorList>
    </citation>
    <scope>NUCLEOTIDE SEQUENCE</scope>
    <source>
        <strain evidence="7">AT0</strain>
        <tissue evidence="7">Leaf</tissue>
    </source>
</reference>
<dbReference type="EMBL" id="JAEACU010000009">
    <property type="protein sequence ID" value="KAH7518115.1"/>
    <property type="molecule type" value="Genomic_DNA"/>
</dbReference>
<feature type="signal peptide" evidence="6">
    <location>
        <begin position="1"/>
        <end position="19"/>
    </location>
</feature>
<dbReference type="FunFam" id="3.40.50.1820:FF:000072">
    <property type="entry name" value="Serine carboxypeptidase-like 19"/>
    <property type="match status" value="1"/>
</dbReference>
<protein>
    <recommendedName>
        <fullName evidence="9">Serine carboxypeptidase-like 18</fullName>
    </recommendedName>
</protein>
<evidence type="ECO:0000313" key="7">
    <source>
        <dbReference type="EMBL" id="KAH7518115.1"/>
    </source>
</evidence>
<dbReference type="PROSITE" id="PS00560">
    <property type="entry name" value="CARBOXYPEPT_SER_HIS"/>
    <property type="match status" value="1"/>
</dbReference>
<evidence type="ECO:0000313" key="8">
    <source>
        <dbReference type="Proteomes" id="UP000813462"/>
    </source>
</evidence>